<evidence type="ECO:0000256" key="14">
    <source>
        <dbReference type="HAMAP-Rule" id="MF_01588"/>
    </source>
</evidence>
<organism evidence="18 19">
    <name type="scientific">Nocardiopsis mwathae</name>
    <dbReference type="NCBI Taxonomy" id="1472723"/>
    <lineage>
        <taxon>Bacteria</taxon>
        <taxon>Bacillati</taxon>
        <taxon>Actinomycetota</taxon>
        <taxon>Actinomycetes</taxon>
        <taxon>Streptosporangiales</taxon>
        <taxon>Nocardiopsidaceae</taxon>
        <taxon>Nocardiopsis</taxon>
    </lineage>
</organism>
<comment type="function">
    <text evidence="1 14">DNA ligase that catalyzes the formation of phosphodiester linkages between 5'-phosphoryl and 3'-hydroxyl groups in double-stranded DNA using NAD as a coenzyme and as the energy source for the reaction. It is essential for DNA replication and repair of damaged DNA.</text>
</comment>
<dbReference type="GO" id="GO:0006281">
    <property type="term" value="P:DNA repair"/>
    <property type="evidence" value="ECO:0007669"/>
    <property type="project" value="UniProtKB-KW"/>
</dbReference>
<proteinExistence type="inferred from homology"/>
<dbReference type="SMART" id="SM00532">
    <property type="entry name" value="LIGANc"/>
    <property type="match status" value="1"/>
</dbReference>
<dbReference type="PROSITE" id="PS01056">
    <property type="entry name" value="DNA_LIGASE_N2"/>
    <property type="match status" value="1"/>
</dbReference>
<feature type="binding site" evidence="14">
    <location>
        <begin position="48"/>
        <end position="52"/>
    </location>
    <ligand>
        <name>NAD(+)</name>
        <dbReference type="ChEBI" id="CHEBI:57540"/>
    </ligand>
</feature>
<dbReference type="PIRSF" id="PIRSF001604">
    <property type="entry name" value="LigA"/>
    <property type="match status" value="1"/>
</dbReference>
<dbReference type="Gene3D" id="6.20.10.30">
    <property type="match status" value="1"/>
</dbReference>
<comment type="catalytic activity">
    <reaction evidence="12 14 15">
        <text>NAD(+) + (deoxyribonucleotide)n-3'-hydroxyl + 5'-phospho-(deoxyribonucleotide)m = (deoxyribonucleotide)n+m + AMP + beta-nicotinamide D-nucleotide.</text>
        <dbReference type="EC" id="6.5.1.2"/>
    </reaction>
</comment>
<dbReference type="Gene3D" id="2.40.50.140">
    <property type="entry name" value="Nucleic acid-binding proteins"/>
    <property type="match status" value="1"/>
</dbReference>
<evidence type="ECO:0000256" key="10">
    <source>
        <dbReference type="ARBA" id="ARBA00023027"/>
    </source>
</evidence>
<feature type="binding site" evidence="14">
    <location>
        <position position="188"/>
    </location>
    <ligand>
        <name>NAD(+)</name>
        <dbReference type="ChEBI" id="CHEBI:57540"/>
    </ligand>
</feature>
<gene>
    <name evidence="14" type="primary">ligA</name>
    <name evidence="18" type="ORF">HNR23_000467</name>
</gene>
<evidence type="ECO:0000256" key="15">
    <source>
        <dbReference type="RuleBase" id="RU000618"/>
    </source>
</evidence>
<dbReference type="GO" id="GO:0006260">
    <property type="term" value="P:DNA replication"/>
    <property type="evidence" value="ECO:0007669"/>
    <property type="project" value="UniProtKB-KW"/>
</dbReference>
<dbReference type="FunFam" id="2.40.50.140:FF:000012">
    <property type="entry name" value="DNA ligase"/>
    <property type="match status" value="1"/>
</dbReference>
<evidence type="ECO:0000256" key="13">
    <source>
        <dbReference type="ARBA" id="ARBA00060881"/>
    </source>
</evidence>
<evidence type="ECO:0000256" key="4">
    <source>
        <dbReference type="ARBA" id="ARBA00022598"/>
    </source>
</evidence>
<evidence type="ECO:0000256" key="2">
    <source>
        <dbReference type="ARBA" id="ARBA00012722"/>
    </source>
</evidence>
<dbReference type="Proteomes" id="UP000546642">
    <property type="component" value="Unassembled WGS sequence"/>
</dbReference>
<feature type="binding site" evidence="14">
    <location>
        <position position="447"/>
    </location>
    <ligand>
        <name>Zn(2+)</name>
        <dbReference type="ChEBI" id="CHEBI:29105"/>
    </ligand>
</feature>
<evidence type="ECO:0000256" key="11">
    <source>
        <dbReference type="ARBA" id="ARBA00023204"/>
    </source>
</evidence>
<dbReference type="InterPro" id="IPR010994">
    <property type="entry name" value="RuvA_2-like"/>
</dbReference>
<keyword evidence="14" id="KW-0464">Manganese</keyword>
<dbReference type="HAMAP" id="MF_01588">
    <property type="entry name" value="DNA_ligase_A"/>
    <property type="match status" value="1"/>
</dbReference>
<evidence type="ECO:0000256" key="8">
    <source>
        <dbReference type="ARBA" id="ARBA00022833"/>
    </source>
</evidence>
<dbReference type="GO" id="GO:0003911">
    <property type="term" value="F:DNA ligase (NAD+) activity"/>
    <property type="evidence" value="ECO:0007669"/>
    <property type="project" value="UniProtKB-UniRule"/>
</dbReference>
<keyword evidence="9 14" id="KW-0460">Magnesium</keyword>
<dbReference type="Gene3D" id="3.40.50.10190">
    <property type="entry name" value="BRCT domain"/>
    <property type="match status" value="1"/>
</dbReference>
<dbReference type="GO" id="GO:0005829">
    <property type="term" value="C:cytosol"/>
    <property type="evidence" value="ECO:0007669"/>
    <property type="project" value="TreeGrafter"/>
</dbReference>
<keyword evidence="10 14" id="KW-0520">NAD</keyword>
<dbReference type="SUPFAM" id="SSF50249">
    <property type="entry name" value="Nucleic acid-binding proteins"/>
    <property type="match status" value="1"/>
</dbReference>
<keyword evidence="6 14" id="KW-0479">Metal-binding</keyword>
<dbReference type="InterPro" id="IPR001679">
    <property type="entry name" value="DNA_ligase"/>
</dbReference>
<feature type="binding site" evidence="14">
    <location>
        <position position="149"/>
    </location>
    <ligand>
        <name>NAD(+)</name>
        <dbReference type="ChEBI" id="CHEBI:57540"/>
    </ligand>
</feature>
<dbReference type="SUPFAM" id="SSF56091">
    <property type="entry name" value="DNA ligase/mRNA capping enzyme, catalytic domain"/>
    <property type="match status" value="1"/>
</dbReference>
<comment type="similarity">
    <text evidence="13 14">Belongs to the NAD-dependent DNA ligase family. LigA subfamily.</text>
</comment>
<feature type="binding site" evidence="14">
    <location>
        <position position="328"/>
    </location>
    <ligand>
        <name>NAD(+)</name>
        <dbReference type="ChEBI" id="CHEBI:57540"/>
    </ligand>
</feature>
<feature type="binding site" evidence="14">
    <location>
        <position position="304"/>
    </location>
    <ligand>
        <name>NAD(+)</name>
        <dbReference type="ChEBI" id="CHEBI:57540"/>
    </ligand>
</feature>
<dbReference type="Pfam" id="PF01653">
    <property type="entry name" value="DNA_ligase_aden"/>
    <property type="match status" value="1"/>
</dbReference>
<dbReference type="NCBIfam" id="NF005932">
    <property type="entry name" value="PRK07956.1"/>
    <property type="match status" value="1"/>
</dbReference>
<dbReference type="Pfam" id="PF12826">
    <property type="entry name" value="HHH_2"/>
    <property type="match status" value="1"/>
</dbReference>
<evidence type="ECO:0000256" key="9">
    <source>
        <dbReference type="ARBA" id="ARBA00022842"/>
    </source>
</evidence>
<dbReference type="SMART" id="SM00278">
    <property type="entry name" value="HhH1"/>
    <property type="match status" value="2"/>
</dbReference>
<dbReference type="Pfam" id="PF03120">
    <property type="entry name" value="OB_DNA_ligase"/>
    <property type="match status" value="1"/>
</dbReference>
<feature type="binding site" evidence="14">
    <location>
        <position position="126"/>
    </location>
    <ligand>
        <name>NAD(+)</name>
        <dbReference type="ChEBI" id="CHEBI:57540"/>
    </ligand>
</feature>
<reference evidence="18 19" key="1">
    <citation type="submission" date="2020-08" db="EMBL/GenBank/DDBJ databases">
        <title>Sequencing the genomes of 1000 actinobacteria strains.</title>
        <authorList>
            <person name="Klenk H.-P."/>
        </authorList>
    </citation>
    <scope>NUCLEOTIDE SEQUENCE [LARGE SCALE GENOMIC DNA]</scope>
    <source>
        <strain evidence="18 19">DSM 46659</strain>
    </source>
</reference>
<evidence type="ECO:0000313" key="19">
    <source>
        <dbReference type="Proteomes" id="UP000546642"/>
    </source>
</evidence>
<dbReference type="FunFam" id="1.10.150.20:FF:000006">
    <property type="entry name" value="DNA ligase"/>
    <property type="match status" value="1"/>
</dbReference>
<dbReference type="InterPro" id="IPR003583">
    <property type="entry name" value="Hlx-hairpin-Hlx_DNA-bd_motif"/>
</dbReference>
<feature type="region of interest" description="Disordered" evidence="16">
    <location>
        <begin position="1"/>
        <end position="20"/>
    </location>
</feature>
<dbReference type="InterPro" id="IPR018239">
    <property type="entry name" value="DNA_ligase_AS"/>
</dbReference>
<feature type="binding site" evidence="14">
    <location>
        <position position="425"/>
    </location>
    <ligand>
        <name>Zn(2+)</name>
        <dbReference type="ChEBI" id="CHEBI:29105"/>
    </ligand>
</feature>
<dbReference type="NCBIfam" id="TIGR00575">
    <property type="entry name" value="dnlj"/>
    <property type="match status" value="1"/>
</dbReference>
<dbReference type="AlphaFoldDB" id="A0A7W9YE41"/>
<dbReference type="Pfam" id="PF00533">
    <property type="entry name" value="BRCT"/>
    <property type="match status" value="1"/>
</dbReference>
<feature type="domain" description="BRCT" evidence="17">
    <location>
        <begin position="640"/>
        <end position="709"/>
    </location>
</feature>
<evidence type="ECO:0000256" key="16">
    <source>
        <dbReference type="SAM" id="MobiDB-lite"/>
    </source>
</evidence>
<keyword evidence="8 14" id="KW-0862">Zinc</keyword>
<sequence length="731" mass="80414">MSAEDPAAADAGGTEGIPAEVRERHAELCQEIDDHSYRYYMQNPIISDAEYDELVAELRAIEAAHPELITQDSPTQKVGAPISVDFAAVEHRQRMESLDNAFSAEELQAWTQRASSEVPVDGYLCELKIDGLAVDLVYENGRLTTAATRGDGRVGEDITLNVRTIDAVPDRLDESVRPAPELLEVRGEVFLPEDDFKELNARLTAEGKQPFANPRNAAAGSLRQKDPRVTATRPLSMLVHGIGAHRGVEVTHQSHAYDLMRDWGLPVSDRYRVVATTAEVWDFVEYYGEHRHEPDYEIDGVVVKVDDAALQRRLGSTSRAPRWAIAYKYPPEEVTTKLVDIKVGVGRTGRVTPYGVMEPVVVAGSEVQFATLHNAQEVQRKGVLIGDTVTLRKAGDVIPEILGPVVDLRDGTERPFVMPETCPECGSPLGRQKEGDVDLRCPNARSCPGQLRERVFYIASRKALDIEALGYVAATALTQPLRPQEPPLRDEGDLFDLSVERLLPIRTLVLDPDTTEPKPDPKTGEPKVVTFFANQQGEPKKTVEKLFEQLEQAKSRPLWRVLVALSIRHVGPRAAEDLARHFRSIDAIAEASEEELASVDGIGPTIAQSIVEWFQVDWHREIVRKWREAGVRMEEEGAGSGPRLLDGVTVVVTGSLEGFTRDGAKEAIAEQGGKATASVSKKTRFVVVGDSPGSKYDKAVGLGVPILDEAGFRVLLEQGPDAAMEHRLPTE</sequence>
<dbReference type="EC" id="6.5.1.2" evidence="2 14"/>
<dbReference type="FunFam" id="3.30.470.30:FF:000001">
    <property type="entry name" value="DNA ligase"/>
    <property type="match status" value="1"/>
</dbReference>
<dbReference type="RefSeq" id="WP_184073040.1">
    <property type="nucleotide sequence ID" value="NZ_JACHDS010000001.1"/>
</dbReference>
<name>A0A7W9YE41_9ACTN</name>
<dbReference type="FunFam" id="3.40.50.10190:FF:000054">
    <property type="entry name" value="DNA ligase"/>
    <property type="match status" value="1"/>
</dbReference>
<comment type="caution">
    <text evidence="18">The sequence shown here is derived from an EMBL/GenBank/DDBJ whole genome shotgun (WGS) entry which is preliminary data.</text>
</comment>
<dbReference type="PANTHER" id="PTHR23389">
    <property type="entry name" value="CHROMOSOME TRANSMISSION FIDELITY FACTOR 18"/>
    <property type="match status" value="1"/>
</dbReference>
<evidence type="ECO:0000259" key="17">
    <source>
        <dbReference type="PROSITE" id="PS50172"/>
    </source>
</evidence>
<dbReference type="PANTHER" id="PTHR23389:SF9">
    <property type="entry name" value="DNA LIGASE"/>
    <property type="match status" value="1"/>
</dbReference>
<dbReference type="InterPro" id="IPR004149">
    <property type="entry name" value="Znf_DNAligase_C4"/>
</dbReference>
<dbReference type="Gene3D" id="1.10.287.610">
    <property type="entry name" value="Helix hairpin bin"/>
    <property type="match status" value="1"/>
</dbReference>
<feature type="binding site" evidence="14">
    <location>
        <begin position="97"/>
        <end position="98"/>
    </location>
    <ligand>
        <name>NAD(+)</name>
        <dbReference type="ChEBI" id="CHEBI:57540"/>
    </ligand>
</feature>
<evidence type="ECO:0000313" key="18">
    <source>
        <dbReference type="EMBL" id="MBB6170407.1"/>
    </source>
</evidence>
<dbReference type="SUPFAM" id="SSF47781">
    <property type="entry name" value="RuvA domain 2-like"/>
    <property type="match status" value="1"/>
</dbReference>
<dbReference type="GO" id="GO:0003677">
    <property type="term" value="F:DNA binding"/>
    <property type="evidence" value="ECO:0007669"/>
    <property type="project" value="InterPro"/>
</dbReference>
<feature type="binding site" evidence="14">
    <location>
        <position position="422"/>
    </location>
    <ligand>
        <name>Zn(2+)</name>
        <dbReference type="ChEBI" id="CHEBI:29105"/>
    </ligand>
</feature>
<keyword evidence="7 14" id="KW-0227">DNA damage</keyword>
<keyword evidence="19" id="KW-1185">Reference proteome</keyword>
<comment type="cofactor">
    <cofactor evidence="14">
        <name>Mg(2+)</name>
        <dbReference type="ChEBI" id="CHEBI:18420"/>
    </cofactor>
    <cofactor evidence="14">
        <name>Mn(2+)</name>
        <dbReference type="ChEBI" id="CHEBI:29035"/>
    </cofactor>
</comment>
<evidence type="ECO:0000256" key="5">
    <source>
        <dbReference type="ARBA" id="ARBA00022705"/>
    </source>
</evidence>
<evidence type="ECO:0000256" key="12">
    <source>
        <dbReference type="ARBA" id="ARBA00034005"/>
    </source>
</evidence>
<dbReference type="Gene3D" id="3.30.470.30">
    <property type="entry name" value="DNA ligase/mRNA capping enzyme"/>
    <property type="match status" value="1"/>
</dbReference>
<feature type="active site" description="N6-AMP-lysine intermediate" evidence="14">
    <location>
        <position position="128"/>
    </location>
</feature>
<dbReference type="InterPro" id="IPR004150">
    <property type="entry name" value="NAD_DNA_ligase_OB"/>
</dbReference>
<dbReference type="SMART" id="SM00292">
    <property type="entry name" value="BRCT"/>
    <property type="match status" value="1"/>
</dbReference>
<dbReference type="InterPro" id="IPR041663">
    <property type="entry name" value="DisA/LigA_HHH"/>
</dbReference>
<dbReference type="InterPro" id="IPR013839">
    <property type="entry name" value="DNAligase_adenylation"/>
</dbReference>
<feature type="binding site" evidence="14">
    <location>
        <position position="441"/>
    </location>
    <ligand>
        <name>Zn(2+)</name>
        <dbReference type="ChEBI" id="CHEBI:29105"/>
    </ligand>
</feature>
<dbReference type="InterPro" id="IPR013840">
    <property type="entry name" value="DNAligase_N"/>
</dbReference>
<evidence type="ECO:0000256" key="7">
    <source>
        <dbReference type="ARBA" id="ARBA00022763"/>
    </source>
</evidence>
<keyword evidence="4 14" id="KW-0436">Ligase</keyword>
<dbReference type="SUPFAM" id="SSF52113">
    <property type="entry name" value="BRCT domain"/>
    <property type="match status" value="1"/>
</dbReference>
<dbReference type="PROSITE" id="PS01055">
    <property type="entry name" value="DNA_LIGASE_N1"/>
    <property type="match status" value="1"/>
</dbReference>
<evidence type="ECO:0000256" key="3">
    <source>
        <dbReference type="ARBA" id="ARBA00013308"/>
    </source>
</evidence>
<evidence type="ECO:0000256" key="6">
    <source>
        <dbReference type="ARBA" id="ARBA00022723"/>
    </source>
</evidence>
<dbReference type="InterPro" id="IPR036420">
    <property type="entry name" value="BRCT_dom_sf"/>
</dbReference>
<dbReference type="GO" id="GO:0046872">
    <property type="term" value="F:metal ion binding"/>
    <property type="evidence" value="ECO:0007669"/>
    <property type="project" value="UniProtKB-KW"/>
</dbReference>
<keyword evidence="5 14" id="KW-0235">DNA replication</keyword>
<dbReference type="InterPro" id="IPR012340">
    <property type="entry name" value="NA-bd_OB-fold"/>
</dbReference>
<evidence type="ECO:0000256" key="1">
    <source>
        <dbReference type="ARBA" id="ARBA00004067"/>
    </source>
</evidence>
<dbReference type="EMBL" id="JACHDS010000001">
    <property type="protein sequence ID" value="MBB6170407.1"/>
    <property type="molecule type" value="Genomic_DNA"/>
</dbReference>
<protein>
    <recommendedName>
        <fullName evidence="3 14">DNA ligase</fullName>
        <ecNumber evidence="2 14">6.5.1.2</ecNumber>
    </recommendedName>
    <alternativeName>
        <fullName evidence="14">Polydeoxyribonucleotide synthase [NAD(+)]</fullName>
    </alternativeName>
</protein>
<dbReference type="CDD" id="cd00114">
    <property type="entry name" value="LIGANc"/>
    <property type="match status" value="1"/>
</dbReference>
<dbReference type="InterPro" id="IPR033136">
    <property type="entry name" value="DNA_ligase_CS"/>
</dbReference>
<dbReference type="Gene3D" id="1.10.150.20">
    <property type="entry name" value="5' to 3' exonuclease, C-terminal subdomain"/>
    <property type="match status" value="2"/>
</dbReference>
<dbReference type="CDD" id="cd17748">
    <property type="entry name" value="BRCT_DNA_ligase_like"/>
    <property type="match status" value="1"/>
</dbReference>
<dbReference type="Pfam" id="PF03119">
    <property type="entry name" value="DNA_ligase_ZBD"/>
    <property type="match status" value="1"/>
</dbReference>
<accession>A0A7W9YE41</accession>
<keyword evidence="11 14" id="KW-0234">DNA repair</keyword>
<dbReference type="PROSITE" id="PS50172">
    <property type="entry name" value="BRCT"/>
    <property type="match status" value="1"/>
</dbReference>
<dbReference type="InterPro" id="IPR001357">
    <property type="entry name" value="BRCT_dom"/>
</dbReference>